<proteinExistence type="predicted"/>
<evidence type="ECO:0000256" key="1">
    <source>
        <dbReference type="SAM" id="Phobius"/>
    </source>
</evidence>
<keyword evidence="1" id="KW-1133">Transmembrane helix</keyword>
<dbReference type="eggNOG" id="COG0300">
    <property type="taxonomic scope" value="Bacteria"/>
</dbReference>
<protein>
    <submittedName>
        <fullName evidence="2">Uncharacterized protein</fullName>
    </submittedName>
</protein>
<dbReference type="PATRIC" id="fig|931276.5.peg.3277"/>
<feature type="transmembrane region" description="Helical" evidence="1">
    <location>
        <begin position="50"/>
        <end position="69"/>
    </location>
</feature>
<dbReference type="Proteomes" id="UP000011728">
    <property type="component" value="Chromosome"/>
</dbReference>
<dbReference type="EMBL" id="CP004121">
    <property type="protein sequence ID" value="AGF57015.1"/>
    <property type="molecule type" value="Genomic_DNA"/>
</dbReference>
<name>M1LV72_9CLOT</name>
<dbReference type="KEGG" id="csr:Cspa_c32540"/>
<dbReference type="Gene3D" id="3.40.50.720">
    <property type="entry name" value="NAD(P)-binding Rossmann-like Domain"/>
    <property type="match status" value="1"/>
</dbReference>
<dbReference type="AlphaFoldDB" id="M1LV72"/>
<dbReference type="InterPro" id="IPR002347">
    <property type="entry name" value="SDR_fam"/>
</dbReference>
<dbReference type="SUPFAM" id="SSF51735">
    <property type="entry name" value="NAD(P)-binding Rossmann-fold domains"/>
    <property type="match status" value="1"/>
</dbReference>
<dbReference type="RefSeq" id="WP_015393333.1">
    <property type="nucleotide sequence ID" value="NC_020291.1"/>
</dbReference>
<organism evidence="2 3">
    <name type="scientific">Clostridium saccharoperbutylacetonicum N1-4(HMT)</name>
    <dbReference type="NCBI Taxonomy" id="931276"/>
    <lineage>
        <taxon>Bacteria</taxon>
        <taxon>Bacillati</taxon>
        <taxon>Bacillota</taxon>
        <taxon>Clostridia</taxon>
        <taxon>Eubacteriales</taxon>
        <taxon>Clostridiaceae</taxon>
        <taxon>Clostridium</taxon>
    </lineage>
</organism>
<accession>M1LV72</accession>
<reference evidence="2 3" key="1">
    <citation type="submission" date="2013-02" db="EMBL/GenBank/DDBJ databases">
        <title>Genome sequence of Clostridium saccharoperbutylacetonicum N1-4(HMT).</title>
        <authorList>
            <person name="Poehlein A."/>
            <person name="Daniel R."/>
        </authorList>
    </citation>
    <scope>NUCLEOTIDE SEQUENCE [LARGE SCALE GENOMIC DNA]</scope>
    <source>
        <strain evidence="3">N1-4(HMT)</strain>
    </source>
</reference>
<sequence length="79" mass="9092">MKLTLPQSPIEIYNEVREVGIEVDYLINNAGFGGRGYFHERPMELDLQMIQVNIVTLTTLTMFFLLDFVKRNSGKVLNV</sequence>
<keyword evidence="3" id="KW-1185">Reference proteome</keyword>
<dbReference type="InterPro" id="IPR036291">
    <property type="entry name" value="NAD(P)-bd_dom_sf"/>
</dbReference>
<evidence type="ECO:0000313" key="2">
    <source>
        <dbReference type="EMBL" id="AGF57015.1"/>
    </source>
</evidence>
<dbReference type="Pfam" id="PF00106">
    <property type="entry name" value="adh_short"/>
    <property type="match status" value="1"/>
</dbReference>
<keyword evidence="1" id="KW-0812">Transmembrane</keyword>
<dbReference type="HOGENOM" id="CLU_2599903_0_0_9"/>
<gene>
    <name evidence="2" type="ORF">Cspa_c32540</name>
</gene>
<evidence type="ECO:0000313" key="3">
    <source>
        <dbReference type="Proteomes" id="UP000011728"/>
    </source>
</evidence>
<keyword evidence="1" id="KW-0472">Membrane</keyword>